<comment type="similarity">
    <text evidence="2">Belongs to the oligopeptide OPT transporter family.</text>
</comment>
<comment type="caution">
    <text evidence="9">The sequence shown here is derived from an EMBL/GenBank/DDBJ whole genome shotgun (WGS) entry which is preliminary data.</text>
</comment>
<evidence type="ECO:0000256" key="6">
    <source>
        <dbReference type="ARBA" id="ARBA00023136"/>
    </source>
</evidence>
<evidence type="ECO:0000256" key="4">
    <source>
        <dbReference type="ARBA" id="ARBA00022692"/>
    </source>
</evidence>
<keyword evidence="6 8" id="KW-0472">Membrane</keyword>
<dbReference type="InterPro" id="IPR004813">
    <property type="entry name" value="OPT"/>
</dbReference>
<evidence type="ECO:0000256" key="1">
    <source>
        <dbReference type="ARBA" id="ARBA00004141"/>
    </source>
</evidence>
<evidence type="ECO:0000256" key="2">
    <source>
        <dbReference type="ARBA" id="ARBA00008807"/>
    </source>
</evidence>
<evidence type="ECO:0000256" key="5">
    <source>
        <dbReference type="ARBA" id="ARBA00022989"/>
    </source>
</evidence>
<dbReference type="Proteomes" id="UP001302321">
    <property type="component" value="Unassembled WGS sequence"/>
</dbReference>
<dbReference type="Pfam" id="PF03169">
    <property type="entry name" value="OPT"/>
    <property type="match status" value="1"/>
</dbReference>
<keyword evidence="3" id="KW-0813">Transport</keyword>
<evidence type="ECO:0000256" key="8">
    <source>
        <dbReference type="SAM" id="Phobius"/>
    </source>
</evidence>
<evidence type="ECO:0000313" key="10">
    <source>
        <dbReference type="Proteomes" id="UP001302321"/>
    </source>
</evidence>
<proteinExistence type="inferred from homology"/>
<dbReference type="AlphaFoldDB" id="A0AAN6WFI3"/>
<accession>A0AAN6WFI3</accession>
<dbReference type="EMBL" id="MU866093">
    <property type="protein sequence ID" value="KAK4180896.1"/>
    <property type="molecule type" value="Genomic_DNA"/>
</dbReference>
<sequence>MNIPRVTDEESQKDASSSFTRRAILAGLIMAFSSIFPIRTTACESVPPARCLWCRRFSGLSASSSYRDIFTFRFLPRNTFCPSVSQTATGCMPVTAGFINVIPALEFLISLEENEPLRQNTTNLIFWSIGLCFFGLIFAAVFREHFVVREKLPWPGARGTANLINTLHHRNQKPDTGESSAKNDGNGLGEDEETDQSNTARDEQALLTPQPTVDGFRWERGMQSLLRGSLLSWGL</sequence>
<gene>
    <name evidence="9" type="ORF">QBC36DRAFT_306917</name>
</gene>
<feature type="transmembrane region" description="Helical" evidence="8">
    <location>
        <begin position="124"/>
        <end position="142"/>
    </location>
</feature>
<name>A0AAN6WFI3_9PEZI</name>
<evidence type="ECO:0000256" key="7">
    <source>
        <dbReference type="SAM" id="MobiDB-lite"/>
    </source>
</evidence>
<comment type="subcellular location">
    <subcellularLocation>
        <location evidence="1">Membrane</location>
        <topology evidence="1">Multi-pass membrane protein</topology>
    </subcellularLocation>
</comment>
<dbReference type="GO" id="GO:0016020">
    <property type="term" value="C:membrane"/>
    <property type="evidence" value="ECO:0007669"/>
    <property type="project" value="UniProtKB-SubCell"/>
</dbReference>
<feature type="region of interest" description="Disordered" evidence="7">
    <location>
        <begin position="169"/>
        <end position="208"/>
    </location>
</feature>
<dbReference type="GO" id="GO:0035673">
    <property type="term" value="F:oligopeptide transmembrane transporter activity"/>
    <property type="evidence" value="ECO:0007669"/>
    <property type="project" value="InterPro"/>
</dbReference>
<organism evidence="9 10">
    <name type="scientific">Triangularia setosa</name>
    <dbReference type="NCBI Taxonomy" id="2587417"/>
    <lineage>
        <taxon>Eukaryota</taxon>
        <taxon>Fungi</taxon>
        <taxon>Dikarya</taxon>
        <taxon>Ascomycota</taxon>
        <taxon>Pezizomycotina</taxon>
        <taxon>Sordariomycetes</taxon>
        <taxon>Sordariomycetidae</taxon>
        <taxon>Sordariales</taxon>
        <taxon>Podosporaceae</taxon>
        <taxon>Triangularia</taxon>
    </lineage>
</organism>
<protein>
    <submittedName>
        <fullName evidence="9">OPT oligopeptide transporter protein-domain-containing protein</fullName>
    </submittedName>
</protein>
<keyword evidence="4 8" id="KW-0812">Transmembrane</keyword>
<keyword evidence="10" id="KW-1185">Reference proteome</keyword>
<reference evidence="9" key="1">
    <citation type="journal article" date="2023" name="Mol. Phylogenet. Evol.">
        <title>Genome-scale phylogeny and comparative genomics of the fungal order Sordariales.</title>
        <authorList>
            <person name="Hensen N."/>
            <person name="Bonometti L."/>
            <person name="Westerberg I."/>
            <person name="Brannstrom I.O."/>
            <person name="Guillou S."/>
            <person name="Cros-Aarteil S."/>
            <person name="Calhoun S."/>
            <person name="Haridas S."/>
            <person name="Kuo A."/>
            <person name="Mondo S."/>
            <person name="Pangilinan J."/>
            <person name="Riley R."/>
            <person name="LaButti K."/>
            <person name="Andreopoulos B."/>
            <person name="Lipzen A."/>
            <person name="Chen C."/>
            <person name="Yan M."/>
            <person name="Daum C."/>
            <person name="Ng V."/>
            <person name="Clum A."/>
            <person name="Steindorff A."/>
            <person name="Ohm R.A."/>
            <person name="Martin F."/>
            <person name="Silar P."/>
            <person name="Natvig D.O."/>
            <person name="Lalanne C."/>
            <person name="Gautier V."/>
            <person name="Ament-Velasquez S.L."/>
            <person name="Kruys A."/>
            <person name="Hutchinson M.I."/>
            <person name="Powell A.J."/>
            <person name="Barry K."/>
            <person name="Miller A.N."/>
            <person name="Grigoriev I.V."/>
            <person name="Debuchy R."/>
            <person name="Gladieux P."/>
            <person name="Hiltunen Thoren M."/>
            <person name="Johannesson H."/>
        </authorList>
    </citation>
    <scope>NUCLEOTIDE SEQUENCE</scope>
    <source>
        <strain evidence="9">CBS 892.96</strain>
    </source>
</reference>
<evidence type="ECO:0000256" key="3">
    <source>
        <dbReference type="ARBA" id="ARBA00022448"/>
    </source>
</evidence>
<evidence type="ECO:0000313" key="9">
    <source>
        <dbReference type="EMBL" id="KAK4180896.1"/>
    </source>
</evidence>
<keyword evidence="5 8" id="KW-1133">Transmembrane helix</keyword>
<reference evidence="9" key="2">
    <citation type="submission" date="2023-05" db="EMBL/GenBank/DDBJ databases">
        <authorList>
            <consortium name="Lawrence Berkeley National Laboratory"/>
            <person name="Steindorff A."/>
            <person name="Hensen N."/>
            <person name="Bonometti L."/>
            <person name="Westerberg I."/>
            <person name="Brannstrom I.O."/>
            <person name="Guillou S."/>
            <person name="Cros-Aarteil S."/>
            <person name="Calhoun S."/>
            <person name="Haridas S."/>
            <person name="Kuo A."/>
            <person name="Mondo S."/>
            <person name="Pangilinan J."/>
            <person name="Riley R."/>
            <person name="Labutti K."/>
            <person name="Andreopoulos B."/>
            <person name="Lipzen A."/>
            <person name="Chen C."/>
            <person name="Yanf M."/>
            <person name="Daum C."/>
            <person name="Ng V."/>
            <person name="Clum A."/>
            <person name="Ohm R."/>
            <person name="Martin F."/>
            <person name="Silar P."/>
            <person name="Natvig D."/>
            <person name="Lalanne C."/>
            <person name="Gautier V."/>
            <person name="Ament-Velasquez S.L."/>
            <person name="Kruys A."/>
            <person name="Hutchinson M.I."/>
            <person name="Powell A.J."/>
            <person name="Barry K."/>
            <person name="Miller A.N."/>
            <person name="Grigoriev I.V."/>
            <person name="Debuchy R."/>
            <person name="Gladieux P."/>
            <person name="Thoren M.H."/>
            <person name="Johannesson H."/>
        </authorList>
    </citation>
    <scope>NUCLEOTIDE SEQUENCE</scope>
    <source>
        <strain evidence="9">CBS 892.96</strain>
    </source>
</reference>